<dbReference type="GO" id="GO:0030313">
    <property type="term" value="C:cell envelope"/>
    <property type="evidence" value="ECO:0007669"/>
    <property type="project" value="UniProtKB-SubCell"/>
</dbReference>
<dbReference type="PROSITE" id="PS51257">
    <property type="entry name" value="PROKAR_LIPOPROTEIN"/>
    <property type="match status" value="1"/>
</dbReference>
<comment type="subcellular location">
    <subcellularLocation>
        <location evidence="1">Cell envelope</location>
    </subcellularLocation>
</comment>
<dbReference type="Pfam" id="PF13407">
    <property type="entry name" value="Peripla_BP_4"/>
    <property type="match status" value="1"/>
</dbReference>
<evidence type="ECO:0000256" key="4">
    <source>
        <dbReference type="SAM" id="SignalP"/>
    </source>
</evidence>
<dbReference type="AlphaFoldDB" id="A0A0M2NCC1"/>
<evidence type="ECO:0000259" key="5">
    <source>
        <dbReference type="Pfam" id="PF13407"/>
    </source>
</evidence>
<evidence type="ECO:0000313" key="6">
    <source>
        <dbReference type="EMBL" id="KKI49888.1"/>
    </source>
</evidence>
<protein>
    <submittedName>
        <fullName evidence="6">Ribose ABC transport system, periplasmic ribose-binding protein RbsB</fullName>
    </submittedName>
</protein>
<feature type="chain" id="PRO_5005638734" evidence="4">
    <location>
        <begin position="28"/>
        <end position="340"/>
    </location>
</feature>
<dbReference type="SUPFAM" id="SSF53822">
    <property type="entry name" value="Periplasmic binding protein-like I"/>
    <property type="match status" value="1"/>
</dbReference>
<organism evidence="6 7">
    <name type="scientific">Christensenella hongkongensis</name>
    <dbReference type="NCBI Taxonomy" id="270498"/>
    <lineage>
        <taxon>Bacteria</taxon>
        <taxon>Bacillati</taxon>
        <taxon>Bacillota</taxon>
        <taxon>Clostridia</taxon>
        <taxon>Christensenellales</taxon>
        <taxon>Christensenellaceae</taxon>
        <taxon>Christensenella</taxon>
    </lineage>
</organism>
<evidence type="ECO:0000313" key="7">
    <source>
        <dbReference type="Proteomes" id="UP000034076"/>
    </source>
</evidence>
<name>A0A0M2NCC1_9FIRM</name>
<dbReference type="STRING" id="270498.CHK_2696"/>
<dbReference type="EMBL" id="LAYJ01000116">
    <property type="protein sequence ID" value="KKI49888.1"/>
    <property type="molecule type" value="Genomic_DNA"/>
</dbReference>
<evidence type="ECO:0000256" key="3">
    <source>
        <dbReference type="ARBA" id="ARBA00022729"/>
    </source>
</evidence>
<dbReference type="PANTHER" id="PTHR46847:SF1">
    <property type="entry name" value="D-ALLOSE-BINDING PERIPLASMIC PROTEIN-RELATED"/>
    <property type="match status" value="1"/>
</dbReference>
<gene>
    <name evidence="6" type="ORF">CHK_2696</name>
</gene>
<dbReference type="CDD" id="cd01536">
    <property type="entry name" value="PBP1_ABC_sugar_binding-like"/>
    <property type="match status" value="1"/>
</dbReference>
<dbReference type="Gene3D" id="3.40.50.2300">
    <property type="match status" value="2"/>
</dbReference>
<accession>A0A0M2NCC1</accession>
<keyword evidence="7" id="KW-1185">Reference proteome</keyword>
<proteinExistence type="inferred from homology"/>
<evidence type="ECO:0000256" key="1">
    <source>
        <dbReference type="ARBA" id="ARBA00004196"/>
    </source>
</evidence>
<comment type="similarity">
    <text evidence="2">Belongs to the bacterial solute-binding protein 2 family.</text>
</comment>
<dbReference type="GO" id="GO:0030246">
    <property type="term" value="F:carbohydrate binding"/>
    <property type="evidence" value="ECO:0007669"/>
    <property type="project" value="UniProtKB-ARBA"/>
</dbReference>
<dbReference type="InterPro" id="IPR028082">
    <property type="entry name" value="Peripla_BP_I"/>
</dbReference>
<dbReference type="InterPro" id="IPR025997">
    <property type="entry name" value="SBP_2_dom"/>
</dbReference>
<sequence length="340" mass="35870">MKKLMLAVAVLLVMVFALCACAPAEQAASPAAESADAASAGSEGGAAADQTDGKKLKFCFAVKNLTNPYFLEEARGVEETCKELGIEIDVQATNKDTEIDKQIQILDNFLSQKPDAIIAAPLSSTAIVPFIQRCNEAGVPFVNIDTAADETEMENMGAESVTCVITDNYAAGEECAKALIEALDGKGKIAVLEGTAGAQTAEERKSGFLSVMEKDGSGIEIVASQPANYNRNEGYTVFQSILAAHPDITGLFAANDEMALGAISAIEEAGMTGKISVVGINFAADAQEAIKEGKMLGSVNQDPYTLGKLGVEKAYAYLQGEEVDDLYMTPSVMMYQDDIK</sequence>
<feature type="signal peptide" evidence="4">
    <location>
        <begin position="1"/>
        <end position="27"/>
    </location>
</feature>
<comment type="caution">
    <text evidence="6">The sequence shown here is derived from an EMBL/GenBank/DDBJ whole genome shotgun (WGS) entry which is preliminary data.</text>
</comment>
<dbReference type="RefSeq" id="WP_052740590.1">
    <property type="nucleotide sequence ID" value="NZ_JAXDTA010000103.1"/>
</dbReference>
<reference evidence="6 7" key="1">
    <citation type="submission" date="2015-04" db="EMBL/GenBank/DDBJ databases">
        <title>Draft genome sequence of bacteremic isolate Catabacter hongkongensis type strain HKU16T.</title>
        <authorList>
            <person name="Lau S.K."/>
            <person name="Teng J.L."/>
            <person name="Huang Y."/>
            <person name="Curreem S.O."/>
            <person name="Tsui S.K."/>
            <person name="Woo P.C."/>
        </authorList>
    </citation>
    <scope>NUCLEOTIDE SEQUENCE [LARGE SCALE GENOMIC DNA]</scope>
    <source>
        <strain evidence="6 7">HKU16</strain>
    </source>
</reference>
<dbReference type="PANTHER" id="PTHR46847">
    <property type="entry name" value="D-ALLOSE-BINDING PERIPLASMIC PROTEIN-RELATED"/>
    <property type="match status" value="1"/>
</dbReference>
<keyword evidence="3 4" id="KW-0732">Signal</keyword>
<dbReference type="Proteomes" id="UP000034076">
    <property type="component" value="Unassembled WGS sequence"/>
</dbReference>
<dbReference type="OrthoDB" id="9769193at2"/>
<evidence type="ECO:0000256" key="2">
    <source>
        <dbReference type="ARBA" id="ARBA00007639"/>
    </source>
</evidence>
<feature type="domain" description="Periplasmic binding protein" evidence="5">
    <location>
        <begin position="59"/>
        <end position="322"/>
    </location>
</feature>